<keyword evidence="1" id="KW-0430">Lectin</keyword>
<dbReference type="InterPro" id="IPR000922">
    <property type="entry name" value="Lectin_gal-bd_dom"/>
</dbReference>
<dbReference type="Pfam" id="PF02140">
    <property type="entry name" value="SUEL_Lectin"/>
    <property type="match status" value="3"/>
</dbReference>
<sequence>MLSSTFWLAVTCWLINSAGSQKIRTVVCEGSVAQLQCDKDQVISVSRAIYGRSDQKTCISGRPFYQILNVQCSSSSDKVAQSCNGKQSCSIMAANSVSGDPCIGTYKYLEVDYTCKSGSQTIRTVVCEGSVAQLQCDKDQVISVSRAIYGRSDQKTCISGRPFYQILNVQCSSSSDKVAQSCNGKQSCSIMAANSVSGDPCIGTYKYLEVDYTCKLPERSSQNGPTVACEGSVAQLQCDKGKVIFVTRAIYGRSDQKTCISGRPVHQIQNVQCSSSSDKVSQSCNGKQSCSITAANSVFGDLCVGTYKYLEVDYLCYDAVTG</sequence>
<organism evidence="5 6">
    <name type="scientific">Ataeniobius toweri</name>
    <dbReference type="NCBI Taxonomy" id="208326"/>
    <lineage>
        <taxon>Eukaryota</taxon>
        <taxon>Metazoa</taxon>
        <taxon>Chordata</taxon>
        <taxon>Craniata</taxon>
        <taxon>Vertebrata</taxon>
        <taxon>Euteleostomi</taxon>
        <taxon>Actinopterygii</taxon>
        <taxon>Neopterygii</taxon>
        <taxon>Teleostei</taxon>
        <taxon>Neoteleostei</taxon>
        <taxon>Acanthomorphata</taxon>
        <taxon>Ovalentaria</taxon>
        <taxon>Atherinomorphae</taxon>
        <taxon>Cyprinodontiformes</taxon>
        <taxon>Goodeidae</taxon>
        <taxon>Ataeniobius</taxon>
    </lineage>
</organism>
<accession>A0ABU7AMS2</accession>
<feature type="signal peptide" evidence="3">
    <location>
        <begin position="1"/>
        <end position="20"/>
    </location>
</feature>
<evidence type="ECO:0000313" key="6">
    <source>
        <dbReference type="Proteomes" id="UP001345963"/>
    </source>
</evidence>
<dbReference type="Proteomes" id="UP001345963">
    <property type="component" value="Unassembled WGS sequence"/>
</dbReference>
<comment type="caution">
    <text evidence="5">The sequence shown here is derived from an EMBL/GenBank/DDBJ whole genome shotgun (WGS) entry which is preliminary data.</text>
</comment>
<keyword evidence="2" id="KW-0677">Repeat</keyword>
<feature type="domain" description="SUEL-type lectin" evidence="4">
    <location>
        <begin position="126"/>
        <end position="215"/>
    </location>
</feature>
<evidence type="ECO:0000259" key="4">
    <source>
        <dbReference type="PROSITE" id="PS50228"/>
    </source>
</evidence>
<dbReference type="PROSITE" id="PS50228">
    <property type="entry name" value="SUEL_LECTIN"/>
    <property type="match status" value="3"/>
</dbReference>
<evidence type="ECO:0000313" key="5">
    <source>
        <dbReference type="EMBL" id="MED6239071.1"/>
    </source>
</evidence>
<protein>
    <recommendedName>
        <fullName evidence="4">SUEL-type lectin domain-containing protein</fullName>
    </recommendedName>
</protein>
<feature type="chain" id="PRO_5045058025" description="SUEL-type lectin domain-containing protein" evidence="3">
    <location>
        <begin position="21"/>
        <end position="322"/>
    </location>
</feature>
<evidence type="ECO:0000256" key="2">
    <source>
        <dbReference type="ARBA" id="ARBA00022737"/>
    </source>
</evidence>
<gene>
    <name evidence="5" type="ORF">ATANTOWER_001343</name>
</gene>
<evidence type="ECO:0000256" key="1">
    <source>
        <dbReference type="ARBA" id="ARBA00022734"/>
    </source>
</evidence>
<dbReference type="InterPro" id="IPR043159">
    <property type="entry name" value="Lectin_gal-bd_sf"/>
</dbReference>
<dbReference type="EMBL" id="JAHUTI010020804">
    <property type="protein sequence ID" value="MED6239071.1"/>
    <property type="molecule type" value="Genomic_DNA"/>
</dbReference>
<proteinExistence type="predicted"/>
<name>A0ABU7AMS2_9TELE</name>
<feature type="domain" description="SUEL-type lectin" evidence="4">
    <location>
        <begin position="27"/>
        <end position="116"/>
    </location>
</feature>
<dbReference type="Gene3D" id="2.60.120.740">
    <property type="match status" value="3"/>
</dbReference>
<dbReference type="PANTHER" id="PTHR46780">
    <property type="entry name" value="PROTEIN EVA-1"/>
    <property type="match status" value="1"/>
</dbReference>
<feature type="domain" description="SUEL-type lectin" evidence="4">
    <location>
        <begin position="228"/>
        <end position="317"/>
    </location>
</feature>
<keyword evidence="3" id="KW-0732">Signal</keyword>
<evidence type="ECO:0000256" key="3">
    <source>
        <dbReference type="SAM" id="SignalP"/>
    </source>
</evidence>
<keyword evidence="6" id="KW-1185">Reference proteome</keyword>
<reference evidence="5 6" key="1">
    <citation type="submission" date="2021-07" db="EMBL/GenBank/DDBJ databases">
        <authorList>
            <person name="Palmer J.M."/>
        </authorList>
    </citation>
    <scope>NUCLEOTIDE SEQUENCE [LARGE SCALE GENOMIC DNA]</scope>
    <source>
        <strain evidence="5 6">AT_MEX2019</strain>
        <tissue evidence="5">Muscle</tissue>
    </source>
</reference>